<keyword evidence="2" id="KW-1185">Reference proteome</keyword>
<evidence type="ECO:0000313" key="2">
    <source>
        <dbReference type="Proteomes" id="UP000193564"/>
    </source>
</evidence>
<dbReference type="EMBL" id="LQOS01000013">
    <property type="protein sequence ID" value="ORV44494.1"/>
    <property type="molecule type" value="Genomic_DNA"/>
</dbReference>
<dbReference type="AlphaFoldDB" id="A0A1X1TIT6"/>
<dbReference type="STRING" id="126673.AWC01_04400"/>
<name>A0A1X1TIT6_9MYCO</name>
<dbReference type="Proteomes" id="UP000193564">
    <property type="component" value="Unassembled WGS sequence"/>
</dbReference>
<proteinExistence type="predicted"/>
<accession>A0A1X1TIT6</accession>
<sequence>MPIALMPIAAPVAHGARPPRVHAVGRTSTAASLPEPVDATVRLRRAPRLTSGAAPVVGYTDHAGVVHPRVI</sequence>
<comment type="caution">
    <text evidence="1">The sequence shown here is derived from an EMBL/GenBank/DDBJ whole genome shotgun (WGS) entry which is preliminary data.</text>
</comment>
<gene>
    <name evidence="1" type="ORF">AWC01_04400</name>
</gene>
<protein>
    <submittedName>
        <fullName evidence="1">Uncharacterized protein</fullName>
    </submittedName>
</protein>
<organism evidence="1 2">
    <name type="scientific">Mycolicibacterium doricum</name>
    <dbReference type="NCBI Taxonomy" id="126673"/>
    <lineage>
        <taxon>Bacteria</taxon>
        <taxon>Bacillati</taxon>
        <taxon>Actinomycetota</taxon>
        <taxon>Actinomycetes</taxon>
        <taxon>Mycobacteriales</taxon>
        <taxon>Mycobacteriaceae</taxon>
        <taxon>Mycolicibacterium</taxon>
    </lineage>
</organism>
<evidence type="ECO:0000313" key="1">
    <source>
        <dbReference type="EMBL" id="ORV44494.1"/>
    </source>
</evidence>
<reference evidence="1 2" key="1">
    <citation type="submission" date="2016-01" db="EMBL/GenBank/DDBJ databases">
        <title>The new phylogeny of the genus Mycobacterium.</title>
        <authorList>
            <person name="Tarcisio F."/>
            <person name="Conor M."/>
            <person name="Antonella G."/>
            <person name="Elisabetta G."/>
            <person name="Giulia F.S."/>
            <person name="Sara T."/>
            <person name="Anna F."/>
            <person name="Clotilde B."/>
            <person name="Roberto B."/>
            <person name="Veronica D.S."/>
            <person name="Fabio R."/>
            <person name="Monica P."/>
            <person name="Olivier J."/>
            <person name="Enrico T."/>
            <person name="Nicola S."/>
        </authorList>
    </citation>
    <scope>NUCLEOTIDE SEQUENCE [LARGE SCALE GENOMIC DNA]</scope>
    <source>
        <strain evidence="1 2">DSM 44339</strain>
    </source>
</reference>